<evidence type="ECO:0000256" key="5">
    <source>
        <dbReference type="ARBA" id="ARBA00022989"/>
    </source>
</evidence>
<dbReference type="SUPFAM" id="SSF161098">
    <property type="entry name" value="MetI-like"/>
    <property type="match status" value="1"/>
</dbReference>
<dbReference type="GO" id="GO:0005886">
    <property type="term" value="C:plasma membrane"/>
    <property type="evidence" value="ECO:0007669"/>
    <property type="project" value="UniProtKB-SubCell"/>
</dbReference>
<keyword evidence="3" id="KW-1003">Cell membrane</keyword>
<comment type="similarity">
    <text evidence="7">Belongs to the binding-protein-dependent transport system permease family.</text>
</comment>
<evidence type="ECO:0000256" key="1">
    <source>
        <dbReference type="ARBA" id="ARBA00004651"/>
    </source>
</evidence>
<dbReference type="PANTHER" id="PTHR43386">
    <property type="entry name" value="OLIGOPEPTIDE TRANSPORT SYSTEM PERMEASE PROTEIN APPC"/>
    <property type="match status" value="1"/>
</dbReference>
<feature type="transmembrane region" description="Helical" evidence="7">
    <location>
        <begin position="74"/>
        <end position="97"/>
    </location>
</feature>
<keyword evidence="2 7" id="KW-0813">Transport</keyword>
<dbReference type="InterPro" id="IPR035906">
    <property type="entry name" value="MetI-like_sf"/>
</dbReference>
<dbReference type="Proteomes" id="UP000823886">
    <property type="component" value="Unassembled WGS sequence"/>
</dbReference>
<reference evidence="9" key="2">
    <citation type="submission" date="2021-04" db="EMBL/GenBank/DDBJ databases">
        <authorList>
            <person name="Gilroy R."/>
        </authorList>
    </citation>
    <scope>NUCLEOTIDE SEQUENCE</scope>
    <source>
        <strain evidence="9">ChiBcec2-3848</strain>
    </source>
</reference>
<evidence type="ECO:0000256" key="6">
    <source>
        <dbReference type="ARBA" id="ARBA00023136"/>
    </source>
</evidence>
<evidence type="ECO:0000256" key="3">
    <source>
        <dbReference type="ARBA" id="ARBA00022475"/>
    </source>
</evidence>
<dbReference type="GO" id="GO:0055085">
    <property type="term" value="P:transmembrane transport"/>
    <property type="evidence" value="ECO:0007669"/>
    <property type="project" value="InterPro"/>
</dbReference>
<dbReference type="InterPro" id="IPR050366">
    <property type="entry name" value="BP-dependent_transpt_permease"/>
</dbReference>
<feature type="transmembrane region" description="Helical" evidence="7">
    <location>
        <begin position="176"/>
        <end position="199"/>
    </location>
</feature>
<dbReference type="Gene3D" id="1.10.3720.10">
    <property type="entry name" value="MetI-like"/>
    <property type="match status" value="1"/>
</dbReference>
<name>A0A9D2PQC9_9FIRM</name>
<feature type="transmembrane region" description="Helical" evidence="7">
    <location>
        <begin position="109"/>
        <end position="128"/>
    </location>
</feature>
<evidence type="ECO:0000256" key="2">
    <source>
        <dbReference type="ARBA" id="ARBA00022448"/>
    </source>
</evidence>
<comment type="caution">
    <text evidence="9">The sequence shown here is derived from an EMBL/GenBank/DDBJ whole genome shotgun (WGS) entry which is preliminary data.</text>
</comment>
<feature type="transmembrane region" description="Helical" evidence="7">
    <location>
        <begin position="236"/>
        <end position="258"/>
    </location>
</feature>
<evidence type="ECO:0000256" key="7">
    <source>
        <dbReference type="RuleBase" id="RU363032"/>
    </source>
</evidence>
<evidence type="ECO:0000259" key="8">
    <source>
        <dbReference type="PROSITE" id="PS50928"/>
    </source>
</evidence>
<proteinExistence type="inferred from homology"/>
<dbReference type="PANTHER" id="PTHR43386:SF1">
    <property type="entry name" value="D,D-DIPEPTIDE TRANSPORT SYSTEM PERMEASE PROTEIN DDPC-RELATED"/>
    <property type="match status" value="1"/>
</dbReference>
<keyword evidence="4 7" id="KW-0812">Transmembrane</keyword>
<protein>
    <submittedName>
        <fullName evidence="9">ABC transporter permease</fullName>
    </submittedName>
</protein>
<sequence>MKKKEKNYSFMLGGLIALFMLLFLLAGVFYTPYDPDAMNGSAKFAAPSLAHFFGCDHFGRDVFSRVLKGTGTTFFVAASTIVLGGGIGILAGAFTGYFGGWVDEVLMRFNDAVVSFPNLLLALVFISILGPGKYNVILALAIVFIPSFARITRSEFLSHREMDYVKSARLMGASHLRIMFVHIFPNVLPSVLSMAAIGFNNAVLAEAGMSYLGIGVQPPDASLGRMLSEAQTYLMNAPWCAVFPGLAVIGLALGFSLLSDGLLKKGGR</sequence>
<dbReference type="Pfam" id="PF00528">
    <property type="entry name" value="BPD_transp_1"/>
    <property type="match status" value="1"/>
</dbReference>
<comment type="subcellular location">
    <subcellularLocation>
        <location evidence="1 7">Cell membrane</location>
        <topology evidence="1 7">Multi-pass membrane protein</topology>
    </subcellularLocation>
</comment>
<dbReference type="InterPro" id="IPR000515">
    <property type="entry name" value="MetI-like"/>
</dbReference>
<dbReference type="PROSITE" id="PS50928">
    <property type="entry name" value="ABC_TM1"/>
    <property type="match status" value="1"/>
</dbReference>
<reference evidence="9" key="1">
    <citation type="journal article" date="2021" name="PeerJ">
        <title>Extensive microbial diversity within the chicken gut microbiome revealed by metagenomics and culture.</title>
        <authorList>
            <person name="Gilroy R."/>
            <person name="Ravi A."/>
            <person name="Getino M."/>
            <person name="Pursley I."/>
            <person name="Horton D.L."/>
            <person name="Alikhan N.F."/>
            <person name="Baker D."/>
            <person name="Gharbi K."/>
            <person name="Hall N."/>
            <person name="Watson M."/>
            <person name="Adriaenssens E.M."/>
            <person name="Foster-Nyarko E."/>
            <person name="Jarju S."/>
            <person name="Secka A."/>
            <person name="Antonio M."/>
            <person name="Oren A."/>
            <person name="Chaudhuri R.R."/>
            <person name="La Ragione R."/>
            <person name="Hildebrand F."/>
            <person name="Pallen M.J."/>
        </authorList>
    </citation>
    <scope>NUCLEOTIDE SEQUENCE</scope>
    <source>
        <strain evidence="9">ChiBcec2-3848</strain>
    </source>
</reference>
<dbReference type="CDD" id="cd06261">
    <property type="entry name" value="TM_PBP2"/>
    <property type="match status" value="1"/>
</dbReference>
<feature type="transmembrane region" description="Helical" evidence="7">
    <location>
        <begin position="134"/>
        <end position="152"/>
    </location>
</feature>
<evidence type="ECO:0000313" key="9">
    <source>
        <dbReference type="EMBL" id="HJC63375.1"/>
    </source>
</evidence>
<dbReference type="AlphaFoldDB" id="A0A9D2PQC9"/>
<keyword evidence="6 7" id="KW-0472">Membrane</keyword>
<feature type="domain" description="ABC transmembrane type-1" evidence="8">
    <location>
        <begin position="70"/>
        <end position="259"/>
    </location>
</feature>
<organism evidence="9 10">
    <name type="scientific">Candidatus Blautia merdavium</name>
    <dbReference type="NCBI Taxonomy" id="2838494"/>
    <lineage>
        <taxon>Bacteria</taxon>
        <taxon>Bacillati</taxon>
        <taxon>Bacillota</taxon>
        <taxon>Clostridia</taxon>
        <taxon>Lachnospirales</taxon>
        <taxon>Lachnospiraceae</taxon>
        <taxon>Blautia</taxon>
    </lineage>
</organism>
<accession>A0A9D2PQC9</accession>
<feature type="transmembrane region" description="Helical" evidence="7">
    <location>
        <begin position="12"/>
        <end position="33"/>
    </location>
</feature>
<evidence type="ECO:0000256" key="4">
    <source>
        <dbReference type="ARBA" id="ARBA00022692"/>
    </source>
</evidence>
<gene>
    <name evidence="9" type="ORF">H9753_07140</name>
</gene>
<dbReference type="EMBL" id="DWVZ01000096">
    <property type="protein sequence ID" value="HJC63375.1"/>
    <property type="molecule type" value="Genomic_DNA"/>
</dbReference>
<keyword evidence="5 7" id="KW-1133">Transmembrane helix</keyword>
<evidence type="ECO:0000313" key="10">
    <source>
        <dbReference type="Proteomes" id="UP000823886"/>
    </source>
</evidence>